<organism evidence="2 3">
    <name type="scientific">Sphingomonas oleivorans</name>
    <dbReference type="NCBI Taxonomy" id="1735121"/>
    <lineage>
        <taxon>Bacteria</taxon>
        <taxon>Pseudomonadati</taxon>
        <taxon>Pseudomonadota</taxon>
        <taxon>Alphaproteobacteria</taxon>
        <taxon>Sphingomonadales</taxon>
        <taxon>Sphingomonadaceae</taxon>
        <taxon>Sphingomonas</taxon>
    </lineage>
</organism>
<dbReference type="InterPro" id="IPR023198">
    <property type="entry name" value="PGP-like_dom2"/>
</dbReference>
<dbReference type="Pfam" id="PF00702">
    <property type="entry name" value="Hydrolase"/>
    <property type="match status" value="1"/>
</dbReference>
<dbReference type="InterPro" id="IPR023214">
    <property type="entry name" value="HAD_sf"/>
</dbReference>
<dbReference type="PANTHER" id="PTHR43316:SF8">
    <property type="entry name" value="HAD FAMILY HYDROLASE"/>
    <property type="match status" value="1"/>
</dbReference>
<evidence type="ECO:0000313" key="2">
    <source>
        <dbReference type="EMBL" id="PTQ12852.1"/>
    </source>
</evidence>
<dbReference type="InterPro" id="IPR051540">
    <property type="entry name" value="S-2-haloacid_dehalogenase"/>
</dbReference>
<dbReference type="SUPFAM" id="SSF56784">
    <property type="entry name" value="HAD-like"/>
    <property type="match status" value="1"/>
</dbReference>
<dbReference type="OrthoDB" id="6101375at2"/>
<keyword evidence="3" id="KW-1185">Reference proteome</keyword>
<protein>
    <submittedName>
        <fullName evidence="2">HAD family hydrolase</fullName>
    </submittedName>
</protein>
<dbReference type="InterPro" id="IPR036412">
    <property type="entry name" value="HAD-like_sf"/>
</dbReference>
<evidence type="ECO:0000256" key="1">
    <source>
        <dbReference type="ARBA" id="ARBA00022801"/>
    </source>
</evidence>
<dbReference type="EMBL" id="NWBU01000004">
    <property type="protein sequence ID" value="PTQ12852.1"/>
    <property type="molecule type" value="Genomic_DNA"/>
</dbReference>
<gene>
    <name evidence="2" type="ORF">CLG96_01510</name>
</gene>
<dbReference type="RefSeq" id="WP_107966089.1">
    <property type="nucleotide sequence ID" value="NZ_NWBU01000004.1"/>
</dbReference>
<reference evidence="2 3" key="1">
    <citation type="submission" date="2017-09" db="EMBL/GenBank/DDBJ databases">
        <title>Sphingomonas panjinensis sp.nov., isolated from oil-contaminated soil.</title>
        <authorList>
            <person name="Wang L."/>
            <person name="Chen L."/>
        </authorList>
    </citation>
    <scope>NUCLEOTIDE SEQUENCE [LARGE SCALE GENOMIC DNA]</scope>
    <source>
        <strain evidence="2 3">FW-11</strain>
    </source>
</reference>
<dbReference type="CDD" id="cd07515">
    <property type="entry name" value="HAD-like"/>
    <property type="match status" value="1"/>
</dbReference>
<evidence type="ECO:0000313" key="3">
    <source>
        <dbReference type="Proteomes" id="UP000244162"/>
    </source>
</evidence>
<dbReference type="Gene3D" id="1.10.150.240">
    <property type="entry name" value="Putative phosphatase, domain 2"/>
    <property type="match status" value="1"/>
</dbReference>
<dbReference type="Proteomes" id="UP000244162">
    <property type="component" value="Unassembled WGS sequence"/>
</dbReference>
<comment type="caution">
    <text evidence="2">The sequence shown here is derived from an EMBL/GenBank/DDBJ whole genome shotgun (WGS) entry which is preliminary data.</text>
</comment>
<dbReference type="AlphaFoldDB" id="A0A2T5G146"/>
<proteinExistence type="predicted"/>
<name>A0A2T5G146_9SPHN</name>
<dbReference type="PANTHER" id="PTHR43316">
    <property type="entry name" value="HYDROLASE, HALOACID DELAHOGENASE-RELATED"/>
    <property type="match status" value="1"/>
</dbReference>
<accession>A0A2T5G146</accession>
<dbReference type="GO" id="GO:0016787">
    <property type="term" value="F:hydrolase activity"/>
    <property type="evidence" value="ECO:0007669"/>
    <property type="project" value="UniProtKB-KW"/>
</dbReference>
<keyword evidence="1 2" id="KW-0378">Hydrolase</keyword>
<sequence>MPVTTIGLDADDTLWHNETIFRLTQRRFQELLAPFADEALIEERLAEVEQRNLALYGYGAKGFTLSMLETALELSRACVPATVVEEILAAGREMMRHPVEPLPGVTEALETLAERARLILITKGDLFHQEAKLAASGLGDHFSGVEIVSDKRADTYRRIFARHGAGADQSLMAGNSVRSDILPALEAGSYAALIPYPLVWAHEAAEVPTGHPRFTELASLAELSAWLENLA</sequence>
<dbReference type="Gene3D" id="3.40.50.1000">
    <property type="entry name" value="HAD superfamily/HAD-like"/>
    <property type="match status" value="1"/>
</dbReference>